<dbReference type="InterPro" id="IPR044861">
    <property type="entry name" value="IPNS-like_FE2OG_OXY"/>
</dbReference>
<keyword evidence="2" id="KW-0479">Metal-binding</keyword>
<dbReference type="PANTHER" id="PTHR47990">
    <property type="entry name" value="2-OXOGLUTARATE (2OG) AND FE(II)-DEPENDENT OXYGENASE SUPERFAMILY PROTEIN-RELATED"/>
    <property type="match status" value="1"/>
</dbReference>
<feature type="domain" description="Fe2OG dioxygenase" evidence="3">
    <location>
        <begin position="201"/>
        <end position="314"/>
    </location>
</feature>
<reference evidence="4" key="2">
    <citation type="submission" date="2023-06" db="EMBL/GenBank/DDBJ databases">
        <authorList>
            <consortium name="Lawrence Berkeley National Laboratory"/>
            <person name="Haridas S."/>
            <person name="Hensen N."/>
            <person name="Bonometti L."/>
            <person name="Westerberg I."/>
            <person name="Brannstrom I.O."/>
            <person name="Guillou S."/>
            <person name="Cros-Aarteil S."/>
            <person name="Calhoun S."/>
            <person name="Kuo A."/>
            <person name="Mondo S."/>
            <person name="Pangilinan J."/>
            <person name="Riley R."/>
            <person name="Labutti K."/>
            <person name="Andreopoulos B."/>
            <person name="Lipzen A."/>
            <person name="Chen C."/>
            <person name="Yanf M."/>
            <person name="Daum C."/>
            <person name="Ng V."/>
            <person name="Clum A."/>
            <person name="Steindorff A."/>
            <person name="Ohm R."/>
            <person name="Martin F."/>
            <person name="Silar P."/>
            <person name="Natvig D."/>
            <person name="Lalanne C."/>
            <person name="Gautier V."/>
            <person name="Ament-Velasquez S.L."/>
            <person name="Kruys A."/>
            <person name="Hutchinson M.I."/>
            <person name="Powell A.J."/>
            <person name="Barry K."/>
            <person name="Miller A.N."/>
            <person name="Grigoriev I.V."/>
            <person name="Debuchy R."/>
            <person name="Gladieux P."/>
            <person name="Thoren M.H."/>
            <person name="Johannesson H."/>
        </authorList>
    </citation>
    <scope>NUCLEOTIDE SEQUENCE</scope>
    <source>
        <strain evidence="4">CBS 314.62</strain>
    </source>
</reference>
<proteinExistence type="inferred from homology"/>
<accession>A0AAE0X0B1</accession>
<dbReference type="InterPro" id="IPR005123">
    <property type="entry name" value="Oxoglu/Fe-dep_dioxygenase_dom"/>
</dbReference>
<dbReference type="AlphaFoldDB" id="A0AAE0X0B1"/>
<keyword evidence="5" id="KW-1185">Reference proteome</keyword>
<keyword evidence="2" id="KW-0408">Iron</keyword>
<dbReference type="InterPro" id="IPR050231">
    <property type="entry name" value="Iron_ascorbate_oxido_reductase"/>
</dbReference>
<gene>
    <name evidence="4" type="ORF">B0T22DRAFT_531172</name>
</gene>
<evidence type="ECO:0000256" key="1">
    <source>
        <dbReference type="ARBA" id="ARBA00008056"/>
    </source>
</evidence>
<protein>
    <recommendedName>
        <fullName evidence="3">Fe2OG dioxygenase domain-containing protein</fullName>
    </recommendedName>
</protein>
<reference evidence="4" key="1">
    <citation type="journal article" date="2023" name="Mol. Phylogenet. Evol.">
        <title>Genome-scale phylogeny and comparative genomics of the fungal order Sordariales.</title>
        <authorList>
            <person name="Hensen N."/>
            <person name="Bonometti L."/>
            <person name="Westerberg I."/>
            <person name="Brannstrom I.O."/>
            <person name="Guillou S."/>
            <person name="Cros-Aarteil S."/>
            <person name="Calhoun S."/>
            <person name="Haridas S."/>
            <person name="Kuo A."/>
            <person name="Mondo S."/>
            <person name="Pangilinan J."/>
            <person name="Riley R."/>
            <person name="LaButti K."/>
            <person name="Andreopoulos B."/>
            <person name="Lipzen A."/>
            <person name="Chen C."/>
            <person name="Yan M."/>
            <person name="Daum C."/>
            <person name="Ng V."/>
            <person name="Clum A."/>
            <person name="Steindorff A."/>
            <person name="Ohm R.A."/>
            <person name="Martin F."/>
            <person name="Silar P."/>
            <person name="Natvig D.O."/>
            <person name="Lalanne C."/>
            <person name="Gautier V."/>
            <person name="Ament-Velasquez S.L."/>
            <person name="Kruys A."/>
            <person name="Hutchinson M.I."/>
            <person name="Powell A.J."/>
            <person name="Barry K."/>
            <person name="Miller A.N."/>
            <person name="Grigoriev I.V."/>
            <person name="Debuchy R."/>
            <person name="Gladieux P."/>
            <person name="Hiltunen Thoren M."/>
            <person name="Johannesson H."/>
        </authorList>
    </citation>
    <scope>NUCLEOTIDE SEQUENCE</scope>
    <source>
        <strain evidence="4">CBS 314.62</strain>
    </source>
</reference>
<dbReference type="SUPFAM" id="SSF51197">
    <property type="entry name" value="Clavaminate synthase-like"/>
    <property type="match status" value="1"/>
</dbReference>
<keyword evidence="2" id="KW-0560">Oxidoreductase</keyword>
<dbReference type="PROSITE" id="PS51471">
    <property type="entry name" value="FE2OG_OXY"/>
    <property type="match status" value="1"/>
</dbReference>
<evidence type="ECO:0000259" key="3">
    <source>
        <dbReference type="PROSITE" id="PS51471"/>
    </source>
</evidence>
<dbReference type="InterPro" id="IPR026992">
    <property type="entry name" value="DIOX_N"/>
</dbReference>
<dbReference type="Proteomes" id="UP001270362">
    <property type="component" value="Unassembled WGS sequence"/>
</dbReference>
<comment type="caution">
    <text evidence="4">The sequence shown here is derived from an EMBL/GenBank/DDBJ whole genome shotgun (WGS) entry which is preliminary data.</text>
</comment>
<dbReference type="Gene3D" id="2.60.120.330">
    <property type="entry name" value="B-lactam Antibiotic, Isopenicillin N Synthase, Chain"/>
    <property type="match status" value="1"/>
</dbReference>
<comment type="similarity">
    <text evidence="1 2">Belongs to the iron/ascorbate-dependent oxidoreductase family.</text>
</comment>
<dbReference type="EMBL" id="JAULSO010000006">
    <property type="protein sequence ID" value="KAK3681817.1"/>
    <property type="molecule type" value="Genomic_DNA"/>
</dbReference>
<dbReference type="Pfam" id="PF03171">
    <property type="entry name" value="2OG-FeII_Oxy"/>
    <property type="match status" value="1"/>
</dbReference>
<organism evidence="4 5">
    <name type="scientific">Podospora appendiculata</name>
    <dbReference type="NCBI Taxonomy" id="314037"/>
    <lineage>
        <taxon>Eukaryota</taxon>
        <taxon>Fungi</taxon>
        <taxon>Dikarya</taxon>
        <taxon>Ascomycota</taxon>
        <taxon>Pezizomycotina</taxon>
        <taxon>Sordariomycetes</taxon>
        <taxon>Sordariomycetidae</taxon>
        <taxon>Sordariales</taxon>
        <taxon>Podosporaceae</taxon>
        <taxon>Podospora</taxon>
    </lineage>
</organism>
<dbReference type="InterPro" id="IPR027443">
    <property type="entry name" value="IPNS-like_sf"/>
</dbReference>
<evidence type="ECO:0000313" key="5">
    <source>
        <dbReference type="Proteomes" id="UP001270362"/>
    </source>
</evidence>
<evidence type="ECO:0000313" key="4">
    <source>
        <dbReference type="EMBL" id="KAK3681817.1"/>
    </source>
</evidence>
<sequence length="357" mass="40185">MQKLDDGAGRAAIVTVDLSPFTDTSLRDFERLEAGQALVEACHNLGFVKITGHGFTKEELDVAFAWTKRLFDLSYEEKMTAPHPPGPMPHRGYSGIGVEKIYSKEDMENPDCSKDVGQELRKIMDFKARHPLESYEIGSEQDDQQQNIWLPHEVLPGFQDYMNSLYERLAGVGKMILAAFGVGLGLDPDATTALMHLCSERHCQLRLLHYPDIEREKLLRELVARLPPHTDWSTFTMLFQDNSGGLELRDPSTQQFLHARPEEGVLVLNIGDMFQRFSNDHFVSALHRVAVPEAGTVSESRIPARYSIPFFVSPAPSHTVETLPQFVAPGTPIKYAPIKFQDYNAFISKYQYQSGGL</sequence>
<dbReference type="GO" id="GO:0046872">
    <property type="term" value="F:metal ion binding"/>
    <property type="evidence" value="ECO:0007669"/>
    <property type="project" value="UniProtKB-KW"/>
</dbReference>
<name>A0AAE0X0B1_9PEZI</name>
<evidence type="ECO:0000256" key="2">
    <source>
        <dbReference type="RuleBase" id="RU003682"/>
    </source>
</evidence>
<dbReference type="Pfam" id="PF14226">
    <property type="entry name" value="DIOX_N"/>
    <property type="match status" value="1"/>
</dbReference>
<dbReference type="GO" id="GO:0044283">
    <property type="term" value="P:small molecule biosynthetic process"/>
    <property type="evidence" value="ECO:0007669"/>
    <property type="project" value="UniProtKB-ARBA"/>
</dbReference>
<dbReference type="GO" id="GO:0016491">
    <property type="term" value="F:oxidoreductase activity"/>
    <property type="evidence" value="ECO:0007669"/>
    <property type="project" value="UniProtKB-KW"/>
</dbReference>